<proteinExistence type="predicted"/>
<reference evidence="2" key="1">
    <citation type="submission" date="2021-01" db="EMBL/GenBank/DDBJ databases">
        <title>Phytophthora aleatoria, a newly-described species from Pinus radiata is distinct from Phytophthora cactorum isolates based on comparative genomics.</title>
        <authorList>
            <person name="Mcdougal R."/>
            <person name="Panda P."/>
            <person name="Williams N."/>
            <person name="Studholme D.J."/>
        </authorList>
    </citation>
    <scope>NUCLEOTIDE SEQUENCE</scope>
    <source>
        <strain evidence="2">NZFS 4037</strain>
    </source>
</reference>
<sequence length="156" mass="17083">RRASEEISRKPTALHLKPPYHRPLCLSPSHLAPPVLAPVLRGNQHDNTRTAKARTSTNSEVSARISSTPAPSHISPASDTKINATHRGNAVYSRRAKINTSRSVVSSQTADQMHENTRRWRDLNREVITTCAVRACAQVGFIATGIRRADSGTNSE</sequence>
<organism evidence="2 3">
    <name type="scientific">Phytophthora aleatoria</name>
    <dbReference type="NCBI Taxonomy" id="2496075"/>
    <lineage>
        <taxon>Eukaryota</taxon>
        <taxon>Sar</taxon>
        <taxon>Stramenopiles</taxon>
        <taxon>Oomycota</taxon>
        <taxon>Peronosporomycetes</taxon>
        <taxon>Peronosporales</taxon>
        <taxon>Peronosporaceae</taxon>
        <taxon>Phytophthora</taxon>
    </lineage>
</organism>
<protein>
    <submittedName>
        <fullName evidence="2">Uncharacterized protein</fullName>
    </submittedName>
</protein>
<evidence type="ECO:0000256" key="1">
    <source>
        <dbReference type="SAM" id="MobiDB-lite"/>
    </source>
</evidence>
<feature type="non-terminal residue" evidence="2">
    <location>
        <position position="1"/>
    </location>
</feature>
<gene>
    <name evidence="2" type="ORF">JG688_00012995</name>
</gene>
<evidence type="ECO:0000313" key="2">
    <source>
        <dbReference type="EMBL" id="KAG6953073.1"/>
    </source>
</evidence>
<feature type="compositionally biased region" description="Polar residues" evidence="1">
    <location>
        <begin position="53"/>
        <end position="81"/>
    </location>
</feature>
<feature type="region of interest" description="Disordered" evidence="1">
    <location>
        <begin position="47"/>
        <end position="81"/>
    </location>
</feature>
<comment type="caution">
    <text evidence="2">The sequence shown here is derived from an EMBL/GenBank/DDBJ whole genome shotgun (WGS) entry which is preliminary data.</text>
</comment>
<name>A0A8J5ME61_9STRA</name>
<dbReference type="Proteomes" id="UP000709295">
    <property type="component" value="Unassembled WGS sequence"/>
</dbReference>
<feature type="region of interest" description="Disordered" evidence="1">
    <location>
        <begin position="1"/>
        <end position="20"/>
    </location>
</feature>
<evidence type="ECO:0000313" key="3">
    <source>
        <dbReference type="Proteomes" id="UP000709295"/>
    </source>
</evidence>
<dbReference type="EMBL" id="JAENGY010001055">
    <property type="protein sequence ID" value="KAG6953073.1"/>
    <property type="molecule type" value="Genomic_DNA"/>
</dbReference>
<keyword evidence="3" id="KW-1185">Reference proteome</keyword>
<accession>A0A8J5ME61</accession>
<dbReference type="AlphaFoldDB" id="A0A8J5ME61"/>